<dbReference type="SFLD" id="SFLDS00003">
    <property type="entry name" value="Haloacid_Dehalogenase"/>
    <property type="match status" value="1"/>
</dbReference>
<dbReference type="SUPFAM" id="SSF81665">
    <property type="entry name" value="Calcium ATPase, transmembrane domain M"/>
    <property type="match status" value="1"/>
</dbReference>
<dbReference type="NCBIfam" id="TIGR01511">
    <property type="entry name" value="ATPase-IB1_Cu"/>
    <property type="match status" value="1"/>
</dbReference>
<feature type="transmembrane region" description="Helical" evidence="19">
    <location>
        <begin position="254"/>
        <end position="273"/>
    </location>
</feature>
<dbReference type="SUPFAM" id="SSF81653">
    <property type="entry name" value="Calcium ATPase, transduction domain A"/>
    <property type="match status" value="1"/>
</dbReference>
<feature type="transmembrane region" description="Helical" evidence="19">
    <location>
        <begin position="167"/>
        <end position="187"/>
    </location>
</feature>
<keyword evidence="13" id="KW-0460">Magnesium</keyword>
<dbReference type="GO" id="GO:0043682">
    <property type="term" value="F:P-type divalent copper transporter activity"/>
    <property type="evidence" value="ECO:0007669"/>
    <property type="project" value="TreeGrafter"/>
</dbReference>
<dbReference type="Pfam" id="PF00122">
    <property type="entry name" value="E1-E2_ATPase"/>
    <property type="match status" value="1"/>
</dbReference>
<feature type="transmembrane region" description="Helical" evidence="19">
    <location>
        <begin position="750"/>
        <end position="774"/>
    </location>
</feature>
<evidence type="ECO:0000256" key="16">
    <source>
        <dbReference type="ARBA" id="ARBA00023008"/>
    </source>
</evidence>
<dbReference type="SFLD" id="SFLDG00002">
    <property type="entry name" value="C1.7:_P-type_atpase_like"/>
    <property type="match status" value="1"/>
</dbReference>
<dbReference type="Pfam" id="PF00403">
    <property type="entry name" value="HMA"/>
    <property type="match status" value="2"/>
</dbReference>
<dbReference type="Gene3D" id="3.40.50.1000">
    <property type="entry name" value="HAD superfamily/HAD-like"/>
    <property type="match status" value="1"/>
</dbReference>
<dbReference type="PANTHER" id="PTHR43520">
    <property type="entry name" value="ATP7, ISOFORM B"/>
    <property type="match status" value="1"/>
</dbReference>
<keyword evidence="5" id="KW-1003">Cell membrane</keyword>
<keyword evidence="8" id="KW-0479">Metal-binding</keyword>
<dbReference type="GO" id="GO:0005507">
    <property type="term" value="F:copper ion binding"/>
    <property type="evidence" value="ECO:0007669"/>
    <property type="project" value="InterPro"/>
</dbReference>
<evidence type="ECO:0000256" key="18">
    <source>
        <dbReference type="ARBA" id="ARBA00023136"/>
    </source>
</evidence>
<dbReference type="GO" id="GO:0140581">
    <property type="term" value="F:P-type monovalent copper transporter activity"/>
    <property type="evidence" value="ECO:0007669"/>
    <property type="project" value="UniProtKB-EC"/>
</dbReference>
<keyword evidence="7 19" id="KW-0812">Transmembrane</keyword>
<keyword evidence="12" id="KW-0067">ATP-binding</keyword>
<keyword evidence="10" id="KW-0547">Nucleotide-binding</keyword>
<dbReference type="InterPro" id="IPR036163">
    <property type="entry name" value="HMA_dom_sf"/>
</dbReference>
<dbReference type="InterPro" id="IPR006121">
    <property type="entry name" value="HMA_dom"/>
</dbReference>
<dbReference type="FunFam" id="2.70.150.10:FF:000002">
    <property type="entry name" value="Copper-transporting ATPase 1, putative"/>
    <property type="match status" value="1"/>
</dbReference>
<gene>
    <name evidence="21" type="ORF">ASZ90_016755</name>
</gene>
<dbReference type="InterPro" id="IPR027256">
    <property type="entry name" value="P-typ_ATPase_IB"/>
</dbReference>
<feature type="transmembrane region" description="Helical" evidence="19">
    <location>
        <begin position="193"/>
        <end position="216"/>
    </location>
</feature>
<feature type="transmembrane region" description="Helical" evidence="19">
    <location>
        <begin position="434"/>
        <end position="457"/>
    </location>
</feature>
<dbReference type="FunFam" id="3.30.70.100:FF:000001">
    <property type="entry name" value="ATPase copper transporting beta"/>
    <property type="match status" value="1"/>
</dbReference>
<organism evidence="21">
    <name type="scientific">hydrocarbon metagenome</name>
    <dbReference type="NCBI Taxonomy" id="938273"/>
    <lineage>
        <taxon>unclassified sequences</taxon>
        <taxon>metagenomes</taxon>
        <taxon>ecological metagenomes</taxon>
    </lineage>
</organism>
<dbReference type="GO" id="GO:0005524">
    <property type="term" value="F:ATP binding"/>
    <property type="evidence" value="ECO:0007669"/>
    <property type="project" value="UniProtKB-KW"/>
</dbReference>
<dbReference type="Gene3D" id="2.70.150.10">
    <property type="entry name" value="Calcium-transporting ATPase, cytoplasmic transduction domain A"/>
    <property type="match status" value="1"/>
</dbReference>
<evidence type="ECO:0000256" key="1">
    <source>
        <dbReference type="ARBA" id="ARBA00004651"/>
    </source>
</evidence>
<dbReference type="PANTHER" id="PTHR43520:SF8">
    <property type="entry name" value="P-TYPE CU(+) TRANSPORTER"/>
    <property type="match status" value="1"/>
</dbReference>
<dbReference type="PRINTS" id="PR00943">
    <property type="entry name" value="CUATPASE"/>
</dbReference>
<keyword evidence="6" id="KW-0597">Phosphoprotein</keyword>
<evidence type="ECO:0000256" key="13">
    <source>
        <dbReference type="ARBA" id="ARBA00022842"/>
    </source>
</evidence>
<dbReference type="PROSITE" id="PS01047">
    <property type="entry name" value="HMA_1"/>
    <property type="match status" value="1"/>
</dbReference>
<dbReference type="GO" id="GO:0005886">
    <property type="term" value="C:plasma membrane"/>
    <property type="evidence" value="ECO:0007669"/>
    <property type="project" value="UniProtKB-SubCell"/>
</dbReference>
<dbReference type="CDD" id="cd00371">
    <property type="entry name" value="HMA"/>
    <property type="match status" value="2"/>
</dbReference>
<sequence>MENGEEVQADLKITGMHCASCALTIEDSVKKLGKGVEVQVNFGTDSAHVVYDPEKVSLTEIEGAIRSAGYEVIHQDVVIRVGGMVCAMCVETIEHALSALPGISRVRVNLATESAFVTYNPSIASVREMRSAIEDAGYQYLGIAGELSLEAEEEARQKDLTEKFRRFSLGFAVSLPLMVLMFLPLSIPMHTLSWIMLLVSTPVFIYVAYPIFLAAGIALRNRMLSMDVMYAMGTGVAFGASILGTLGIVLTHDFMFYDTAIMLASFLILGRYLEARAKGRTTDAIKKLIGLSPRTATVMRDGNEVELPIEDVDIGDVLVVKPGEKVAVDGVVLEGGSYVDESMITGEPVPVLKSPGARVVGGTLNTTSVFSFRADRIGKDTALARIIRLVEDAQATKPPVQRIADVAVTYFIPAVLLIAFSAAAIWYLGFGATLLFSLTVLISVLVVACPCALGLATPTAITVGVGRGAELGILIRNGEVLEVADHLTTVIFDKTGTLTRGKPAVTDIVLSGIGETALLSLAASVEKNSSHPLADAVVRHAEEKNIPLEPSRDFNTFGGRGVVAAVGGEEVLIGNRSLLADRNIGISPEFEAQVTRFEEDAKTAVLVALTGKPVGIIAIADTIKETTPAAIQAIAGMGLAVVMITGDNQRTADAVARQVGISRVIAGVLPEDKEREVASLQNSGEVVAFVGDGINDAPALARADVGIAIGSGTDVAIESGDIVLIKDDLLDAAAAIQLSRKVMTRIKQNIFWAFAYNAALIPLAAGLLFPFTGYTFSPELAALAMAASSVTVVSLSLMLKRYIPPAKKRIPGVQEQWQSIPSAG</sequence>
<name>A0A0W8EAX8_9ZZZZ</name>
<dbReference type="InterPro" id="IPR044492">
    <property type="entry name" value="P_typ_ATPase_HD_dom"/>
</dbReference>
<keyword evidence="11" id="KW-0187">Copper transport</keyword>
<dbReference type="InterPro" id="IPR023299">
    <property type="entry name" value="ATPase_P-typ_cyto_dom_N"/>
</dbReference>
<evidence type="ECO:0000256" key="3">
    <source>
        <dbReference type="ARBA" id="ARBA00012517"/>
    </source>
</evidence>
<evidence type="ECO:0000256" key="7">
    <source>
        <dbReference type="ARBA" id="ARBA00022692"/>
    </source>
</evidence>
<keyword evidence="15 19" id="KW-1133">Transmembrane helix</keyword>
<keyword evidence="9" id="KW-0677">Repeat</keyword>
<feature type="domain" description="HMA" evidence="20">
    <location>
        <begin position="75"/>
        <end position="141"/>
    </location>
</feature>
<keyword evidence="16" id="KW-0186">Copper</keyword>
<comment type="similarity">
    <text evidence="2">Belongs to the cation transport ATPase (P-type) (TC 3.A.3) family. Type IB subfamily.</text>
</comment>
<dbReference type="InterPro" id="IPR023214">
    <property type="entry name" value="HAD_sf"/>
</dbReference>
<dbReference type="NCBIfam" id="TIGR01494">
    <property type="entry name" value="ATPase_P-type"/>
    <property type="match status" value="1"/>
</dbReference>
<dbReference type="Gene3D" id="3.40.1110.10">
    <property type="entry name" value="Calcium-transporting ATPase, cytoplasmic domain N"/>
    <property type="match status" value="1"/>
</dbReference>
<keyword evidence="21" id="KW-0378">Hydrolase</keyword>
<evidence type="ECO:0000256" key="8">
    <source>
        <dbReference type="ARBA" id="ARBA00022723"/>
    </source>
</evidence>
<dbReference type="SFLD" id="SFLDF00027">
    <property type="entry name" value="p-type_atpase"/>
    <property type="match status" value="1"/>
</dbReference>
<evidence type="ECO:0000256" key="11">
    <source>
        <dbReference type="ARBA" id="ARBA00022796"/>
    </source>
</evidence>
<evidence type="ECO:0000256" key="14">
    <source>
        <dbReference type="ARBA" id="ARBA00022967"/>
    </source>
</evidence>
<dbReference type="EC" id="7.2.2.8" evidence="3"/>
<dbReference type="InterPro" id="IPR059000">
    <property type="entry name" value="ATPase_P-type_domA"/>
</dbReference>
<evidence type="ECO:0000256" key="15">
    <source>
        <dbReference type="ARBA" id="ARBA00022989"/>
    </source>
</evidence>
<comment type="caution">
    <text evidence="21">The sequence shown here is derived from an EMBL/GenBank/DDBJ whole genome shotgun (WGS) entry which is preliminary data.</text>
</comment>
<dbReference type="PROSITE" id="PS00154">
    <property type="entry name" value="ATPASE_E1_E2"/>
    <property type="match status" value="1"/>
</dbReference>
<dbReference type="InterPro" id="IPR036412">
    <property type="entry name" value="HAD-like_sf"/>
</dbReference>
<feature type="transmembrane region" description="Helical" evidence="19">
    <location>
        <begin position="407"/>
        <end position="428"/>
    </location>
</feature>
<dbReference type="FunFam" id="3.30.70.100:FF:000005">
    <property type="entry name" value="Copper-exporting P-type ATPase A"/>
    <property type="match status" value="1"/>
</dbReference>
<keyword evidence="17" id="KW-0406">Ion transport</keyword>
<evidence type="ECO:0000256" key="2">
    <source>
        <dbReference type="ARBA" id="ARBA00006024"/>
    </source>
</evidence>
<dbReference type="FunFam" id="3.40.50.1000:FF:000144">
    <property type="entry name" value="copper-transporting ATPase 1 isoform X2"/>
    <property type="match status" value="1"/>
</dbReference>
<evidence type="ECO:0000256" key="5">
    <source>
        <dbReference type="ARBA" id="ARBA00022475"/>
    </source>
</evidence>
<feature type="transmembrane region" description="Helical" evidence="19">
    <location>
        <begin position="228"/>
        <end position="248"/>
    </location>
</feature>
<dbReference type="PROSITE" id="PS50846">
    <property type="entry name" value="HMA_2"/>
    <property type="match status" value="2"/>
</dbReference>
<reference evidence="21" key="1">
    <citation type="journal article" date="2015" name="Proc. Natl. Acad. Sci. U.S.A.">
        <title>Networks of energetic and metabolic interactions define dynamics in microbial communities.</title>
        <authorList>
            <person name="Embree M."/>
            <person name="Liu J.K."/>
            <person name="Al-Bassam M.M."/>
            <person name="Zengler K."/>
        </authorList>
    </citation>
    <scope>NUCLEOTIDE SEQUENCE</scope>
</reference>
<keyword evidence="18 19" id="KW-0472">Membrane</keyword>
<evidence type="ECO:0000256" key="6">
    <source>
        <dbReference type="ARBA" id="ARBA00022553"/>
    </source>
</evidence>
<evidence type="ECO:0000256" key="4">
    <source>
        <dbReference type="ARBA" id="ARBA00022448"/>
    </source>
</evidence>
<accession>A0A0W8EAX8</accession>
<comment type="subcellular location">
    <subcellularLocation>
        <location evidence="1">Cell membrane</location>
        <topology evidence="1">Multi-pass membrane protein</topology>
    </subcellularLocation>
</comment>
<keyword evidence="4" id="KW-0813">Transport</keyword>
<dbReference type="InterPro" id="IPR008250">
    <property type="entry name" value="ATPase_P-typ_transduc_dom_A_sf"/>
</dbReference>
<dbReference type="InterPro" id="IPR006122">
    <property type="entry name" value="HMA_Cu_ion-bd"/>
</dbReference>
<evidence type="ECO:0000256" key="19">
    <source>
        <dbReference type="SAM" id="Phobius"/>
    </source>
</evidence>
<dbReference type="SUPFAM" id="SSF56784">
    <property type="entry name" value="HAD-like"/>
    <property type="match status" value="1"/>
</dbReference>
<evidence type="ECO:0000313" key="21">
    <source>
        <dbReference type="EMBL" id="KUG05776.1"/>
    </source>
</evidence>
<dbReference type="CDD" id="cd02094">
    <property type="entry name" value="P-type_ATPase_Cu-like"/>
    <property type="match status" value="1"/>
</dbReference>
<evidence type="ECO:0000256" key="17">
    <source>
        <dbReference type="ARBA" id="ARBA00023065"/>
    </source>
</evidence>
<dbReference type="SUPFAM" id="SSF55008">
    <property type="entry name" value="HMA, heavy metal-associated domain"/>
    <property type="match status" value="2"/>
</dbReference>
<evidence type="ECO:0000259" key="20">
    <source>
        <dbReference type="PROSITE" id="PS50846"/>
    </source>
</evidence>
<dbReference type="NCBIfam" id="TIGR00003">
    <property type="entry name" value="copper ion binding protein"/>
    <property type="match status" value="2"/>
</dbReference>
<evidence type="ECO:0000256" key="9">
    <source>
        <dbReference type="ARBA" id="ARBA00022737"/>
    </source>
</evidence>
<dbReference type="InterPro" id="IPR017969">
    <property type="entry name" value="Heavy-metal-associated_CS"/>
</dbReference>
<feature type="transmembrane region" description="Helical" evidence="19">
    <location>
        <begin position="780"/>
        <end position="799"/>
    </location>
</feature>
<proteinExistence type="inferred from homology"/>
<evidence type="ECO:0000256" key="10">
    <source>
        <dbReference type="ARBA" id="ARBA00022741"/>
    </source>
</evidence>
<dbReference type="AlphaFoldDB" id="A0A0W8EAX8"/>
<dbReference type="InterPro" id="IPR001757">
    <property type="entry name" value="P_typ_ATPase"/>
</dbReference>
<evidence type="ECO:0000256" key="12">
    <source>
        <dbReference type="ARBA" id="ARBA00022840"/>
    </source>
</evidence>
<feature type="domain" description="HMA" evidence="20">
    <location>
        <begin position="7"/>
        <end position="73"/>
    </location>
</feature>
<dbReference type="InterPro" id="IPR023298">
    <property type="entry name" value="ATPase_P-typ_TM_dom_sf"/>
</dbReference>
<dbReference type="PRINTS" id="PR00119">
    <property type="entry name" value="CATATPASE"/>
</dbReference>
<keyword evidence="14" id="KW-1278">Translocase</keyword>
<dbReference type="GO" id="GO:0016887">
    <property type="term" value="F:ATP hydrolysis activity"/>
    <property type="evidence" value="ECO:0007669"/>
    <property type="project" value="InterPro"/>
</dbReference>
<dbReference type="InterPro" id="IPR018303">
    <property type="entry name" value="ATPase_P-typ_P_site"/>
</dbReference>
<dbReference type="NCBIfam" id="TIGR01525">
    <property type="entry name" value="ATPase-IB_hvy"/>
    <property type="match status" value="1"/>
</dbReference>
<protein>
    <recommendedName>
        <fullName evidence="3">P-type Cu(+) transporter</fullName>
        <ecNumber evidence="3">7.2.2.8</ecNumber>
    </recommendedName>
</protein>
<dbReference type="SMR" id="A0A0W8EAX8"/>
<dbReference type="GO" id="GO:0055070">
    <property type="term" value="P:copper ion homeostasis"/>
    <property type="evidence" value="ECO:0007669"/>
    <property type="project" value="TreeGrafter"/>
</dbReference>
<dbReference type="Pfam" id="PF00702">
    <property type="entry name" value="Hydrolase"/>
    <property type="match status" value="1"/>
</dbReference>
<dbReference type="EMBL" id="LNQE01001766">
    <property type="protein sequence ID" value="KUG05776.1"/>
    <property type="molecule type" value="Genomic_DNA"/>
</dbReference>
<dbReference type="Gene3D" id="3.30.70.100">
    <property type="match status" value="2"/>
</dbReference>